<dbReference type="EC" id="2.3.1.51" evidence="5"/>
<feature type="domain" description="Phospholipid/glycerol acyltransferase" evidence="4">
    <location>
        <begin position="36"/>
        <end position="155"/>
    </location>
</feature>
<feature type="compositionally biased region" description="Polar residues" evidence="3">
    <location>
        <begin position="237"/>
        <end position="250"/>
    </location>
</feature>
<evidence type="ECO:0000259" key="4">
    <source>
        <dbReference type="SMART" id="SM00563"/>
    </source>
</evidence>
<proteinExistence type="predicted"/>
<dbReference type="RefSeq" id="WP_183390526.1">
    <property type="nucleotide sequence ID" value="NZ_JACHVY010000001.1"/>
</dbReference>
<name>A0A7W4XVL4_KINRA</name>
<accession>A0A7W4XVL4</accession>
<feature type="region of interest" description="Disordered" evidence="3">
    <location>
        <begin position="224"/>
        <end position="250"/>
    </location>
</feature>
<protein>
    <submittedName>
        <fullName evidence="5">1-acyl-sn-glycerol-3-phosphate acyltransferase</fullName>
        <ecNumber evidence="5">2.3.1.51</ecNumber>
    </submittedName>
</protein>
<dbReference type="Pfam" id="PF01553">
    <property type="entry name" value="Acyltransferase"/>
    <property type="match status" value="1"/>
</dbReference>
<dbReference type="SMART" id="SM00563">
    <property type="entry name" value="PlsC"/>
    <property type="match status" value="1"/>
</dbReference>
<reference evidence="5 6" key="1">
    <citation type="submission" date="2020-08" db="EMBL/GenBank/DDBJ databases">
        <title>The Agave Microbiome: Exploring the role of microbial communities in plant adaptations to desert environments.</title>
        <authorList>
            <person name="Partida-Martinez L.P."/>
        </authorList>
    </citation>
    <scope>NUCLEOTIDE SEQUENCE [LARGE SCALE GENOMIC DNA]</scope>
    <source>
        <strain evidence="5 6">AS2.23</strain>
    </source>
</reference>
<dbReference type="EMBL" id="JACHVY010000001">
    <property type="protein sequence ID" value="MBB2900151.1"/>
    <property type="molecule type" value="Genomic_DNA"/>
</dbReference>
<gene>
    <name evidence="5" type="ORF">FHR75_000939</name>
</gene>
<dbReference type="GO" id="GO:0006654">
    <property type="term" value="P:phosphatidic acid biosynthetic process"/>
    <property type="evidence" value="ECO:0007669"/>
    <property type="project" value="TreeGrafter"/>
</dbReference>
<sequence length="250" mass="26616">MQLYRLMTDVLVGPVCRLLYRPVVEGLENLPPTGPALLACNHLSMMDPVFLPVVLPRQVSFIAKADLFHGRGLRGRLVAGFVRGVGMLPVDRSGGRAAQAGLDAAVAALRAGRVFGVFTEGTRSPDGRLHRGRTGIARIALASELPVLPVAVIGTDALFRRTRVPRIRRVRVRIGEPLDVSGHAGGQDDPLVLRAVTDEVQAAIRALSGQEYVDVYAGGRGGPVPEPAPVWPGVPAQGSQPKVRSTTTPR</sequence>
<dbReference type="SUPFAM" id="SSF69593">
    <property type="entry name" value="Glycerol-3-phosphate (1)-acyltransferase"/>
    <property type="match status" value="1"/>
</dbReference>
<dbReference type="Proteomes" id="UP000533269">
    <property type="component" value="Unassembled WGS sequence"/>
</dbReference>
<dbReference type="AlphaFoldDB" id="A0A7W4XVL4"/>
<evidence type="ECO:0000256" key="2">
    <source>
        <dbReference type="ARBA" id="ARBA00023315"/>
    </source>
</evidence>
<dbReference type="GO" id="GO:0005886">
    <property type="term" value="C:plasma membrane"/>
    <property type="evidence" value="ECO:0007669"/>
    <property type="project" value="TreeGrafter"/>
</dbReference>
<keyword evidence="1 5" id="KW-0808">Transferase</keyword>
<evidence type="ECO:0000256" key="3">
    <source>
        <dbReference type="SAM" id="MobiDB-lite"/>
    </source>
</evidence>
<keyword evidence="2 5" id="KW-0012">Acyltransferase</keyword>
<dbReference type="InterPro" id="IPR002123">
    <property type="entry name" value="Plipid/glycerol_acylTrfase"/>
</dbReference>
<dbReference type="CDD" id="cd07989">
    <property type="entry name" value="LPLAT_AGPAT-like"/>
    <property type="match status" value="1"/>
</dbReference>
<organism evidence="5 6">
    <name type="scientific">Kineococcus radiotolerans</name>
    <dbReference type="NCBI Taxonomy" id="131568"/>
    <lineage>
        <taxon>Bacteria</taxon>
        <taxon>Bacillati</taxon>
        <taxon>Actinomycetota</taxon>
        <taxon>Actinomycetes</taxon>
        <taxon>Kineosporiales</taxon>
        <taxon>Kineosporiaceae</taxon>
        <taxon>Kineococcus</taxon>
    </lineage>
</organism>
<dbReference type="GO" id="GO:0003841">
    <property type="term" value="F:1-acylglycerol-3-phosphate O-acyltransferase activity"/>
    <property type="evidence" value="ECO:0007669"/>
    <property type="project" value="UniProtKB-EC"/>
</dbReference>
<evidence type="ECO:0000313" key="5">
    <source>
        <dbReference type="EMBL" id="MBB2900151.1"/>
    </source>
</evidence>
<comment type="caution">
    <text evidence="5">The sequence shown here is derived from an EMBL/GenBank/DDBJ whole genome shotgun (WGS) entry which is preliminary data.</text>
</comment>
<evidence type="ECO:0000313" key="6">
    <source>
        <dbReference type="Proteomes" id="UP000533269"/>
    </source>
</evidence>
<evidence type="ECO:0000256" key="1">
    <source>
        <dbReference type="ARBA" id="ARBA00022679"/>
    </source>
</evidence>
<dbReference type="PANTHER" id="PTHR10434">
    <property type="entry name" value="1-ACYL-SN-GLYCEROL-3-PHOSPHATE ACYLTRANSFERASE"/>
    <property type="match status" value="1"/>
</dbReference>
<reference evidence="5 6" key="2">
    <citation type="submission" date="2020-08" db="EMBL/GenBank/DDBJ databases">
        <authorList>
            <person name="Partida-Martinez L."/>
            <person name="Huntemann M."/>
            <person name="Clum A."/>
            <person name="Wang J."/>
            <person name="Palaniappan K."/>
            <person name="Ritter S."/>
            <person name="Chen I.-M."/>
            <person name="Stamatis D."/>
            <person name="Reddy T."/>
            <person name="O'Malley R."/>
            <person name="Daum C."/>
            <person name="Shapiro N."/>
            <person name="Ivanova N."/>
            <person name="Kyrpides N."/>
            <person name="Woyke T."/>
        </authorList>
    </citation>
    <scope>NUCLEOTIDE SEQUENCE [LARGE SCALE GENOMIC DNA]</scope>
    <source>
        <strain evidence="5 6">AS2.23</strain>
    </source>
</reference>
<dbReference type="PANTHER" id="PTHR10434:SF11">
    <property type="entry name" value="1-ACYL-SN-GLYCEROL-3-PHOSPHATE ACYLTRANSFERASE"/>
    <property type="match status" value="1"/>
</dbReference>